<keyword evidence="1" id="KW-0175">Coiled coil</keyword>
<evidence type="ECO:0000313" key="4">
    <source>
        <dbReference type="Proteomes" id="UP000325286"/>
    </source>
</evidence>
<feature type="coiled-coil region" evidence="1">
    <location>
        <begin position="165"/>
        <end position="192"/>
    </location>
</feature>
<organism evidence="3 4">
    <name type="scientific">Roseimaritima ulvae</name>
    <dbReference type="NCBI Taxonomy" id="980254"/>
    <lineage>
        <taxon>Bacteria</taxon>
        <taxon>Pseudomonadati</taxon>
        <taxon>Planctomycetota</taxon>
        <taxon>Planctomycetia</taxon>
        <taxon>Pirellulales</taxon>
        <taxon>Pirellulaceae</taxon>
        <taxon>Roseimaritima</taxon>
    </lineage>
</organism>
<evidence type="ECO:0000256" key="2">
    <source>
        <dbReference type="SAM" id="SignalP"/>
    </source>
</evidence>
<feature type="chain" id="PRO_5022759923" description="DUF4142 domain-containing protein" evidence="2">
    <location>
        <begin position="39"/>
        <end position="337"/>
    </location>
</feature>
<evidence type="ECO:0008006" key="5">
    <source>
        <dbReference type="Google" id="ProtNLM"/>
    </source>
</evidence>
<feature type="signal peptide" evidence="2">
    <location>
        <begin position="1"/>
        <end position="38"/>
    </location>
</feature>
<sequence precursor="true">MSRLLVARVEPKEQDMKRIAKQLAASTLALGMALPASAQIVDVEAGGTRVQVGGGAGVQVDTPDTAVQTEADVRVEGRRGSSRLSSKAMVDWLLTDQQSIQQLAQFGLTRSKAPEVRQLAEMVARDHAALAQRLQQLSTDRTQGEVDVDVSGQAVERAEANAERRQAIRDRREEARHAAREQREQIGDARRAADGVVRPIERLADRVEDGVERVAEGAQNAAEATREAIDANLGDDRVARRPRADRMHPQAAAVQLHRQIVAQTARIARSDLERRDGYEFNAAFVGMLEAAHLQQQATLEVMTQHADGELHAVLEDALTTIKQHRQSAGQVMQNLKP</sequence>
<proteinExistence type="predicted"/>
<keyword evidence="4" id="KW-1185">Reference proteome</keyword>
<dbReference type="EMBL" id="CP042914">
    <property type="protein sequence ID" value="QEG42098.1"/>
    <property type="molecule type" value="Genomic_DNA"/>
</dbReference>
<reference evidence="3 4" key="1">
    <citation type="submission" date="2019-08" db="EMBL/GenBank/DDBJ databases">
        <title>Deep-cultivation of Planctomycetes and their phenomic and genomic characterization uncovers novel biology.</title>
        <authorList>
            <person name="Wiegand S."/>
            <person name="Jogler M."/>
            <person name="Boedeker C."/>
            <person name="Pinto D."/>
            <person name="Vollmers J."/>
            <person name="Rivas-Marin E."/>
            <person name="Kohn T."/>
            <person name="Peeters S.H."/>
            <person name="Heuer A."/>
            <person name="Rast P."/>
            <person name="Oberbeckmann S."/>
            <person name="Bunk B."/>
            <person name="Jeske O."/>
            <person name="Meyerdierks A."/>
            <person name="Storesund J.E."/>
            <person name="Kallscheuer N."/>
            <person name="Luecker S."/>
            <person name="Lage O.M."/>
            <person name="Pohl T."/>
            <person name="Merkel B.J."/>
            <person name="Hornburger P."/>
            <person name="Mueller R.-W."/>
            <person name="Bruemmer F."/>
            <person name="Labrenz M."/>
            <person name="Spormann A.M."/>
            <person name="Op den Camp H."/>
            <person name="Overmann J."/>
            <person name="Amann R."/>
            <person name="Jetten M.S.M."/>
            <person name="Mascher T."/>
            <person name="Medema M.H."/>
            <person name="Devos D.P."/>
            <person name="Kaster A.-K."/>
            <person name="Ovreas L."/>
            <person name="Rohde M."/>
            <person name="Galperin M.Y."/>
            <person name="Jogler C."/>
        </authorList>
    </citation>
    <scope>NUCLEOTIDE SEQUENCE [LARGE SCALE GENOMIC DNA]</scope>
    <source>
        <strain evidence="3 4">UC8</strain>
    </source>
</reference>
<evidence type="ECO:0000313" key="3">
    <source>
        <dbReference type="EMBL" id="QEG42098.1"/>
    </source>
</evidence>
<evidence type="ECO:0000256" key="1">
    <source>
        <dbReference type="SAM" id="Coils"/>
    </source>
</evidence>
<name>A0A5B9QSQ0_9BACT</name>
<keyword evidence="2" id="KW-0732">Signal</keyword>
<dbReference type="Proteomes" id="UP000325286">
    <property type="component" value="Chromosome"/>
</dbReference>
<accession>A0A5B9QSQ0</accession>
<dbReference type="AlphaFoldDB" id="A0A5B9QSQ0"/>
<gene>
    <name evidence="3" type="ORF">UC8_41300</name>
</gene>
<dbReference type="KEGG" id="rul:UC8_41300"/>
<protein>
    <recommendedName>
        <fullName evidence="5">DUF4142 domain-containing protein</fullName>
    </recommendedName>
</protein>